<feature type="binding site" evidence="22">
    <location>
        <position position="302"/>
    </location>
    <ligand>
        <name>Mg(2+)</name>
        <dbReference type="ChEBI" id="CHEBI:18420"/>
        <label>2</label>
    </ligand>
</feature>
<dbReference type="Gene3D" id="3.40.50.20">
    <property type="match status" value="1"/>
</dbReference>
<keyword evidence="16 19" id="KW-0961">Cell wall biogenesis/degradation</keyword>
<evidence type="ECO:0000256" key="4">
    <source>
        <dbReference type="ARBA" id="ARBA00004752"/>
    </source>
</evidence>
<evidence type="ECO:0000256" key="1">
    <source>
        <dbReference type="ARBA" id="ARBA00001936"/>
    </source>
</evidence>
<feature type="active site" evidence="20">
    <location>
        <position position="15"/>
    </location>
</feature>
<dbReference type="Gene3D" id="3.30.1490.20">
    <property type="entry name" value="ATP-grasp fold, A domain"/>
    <property type="match status" value="1"/>
</dbReference>
<feature type="domain" description="ATP-grasp" evidence="24">
    <location>
        <begin position="126"/>
        <end position="333"/>
    </location>
</feature>
<keyword evidence="8 19" id="KW-0436">Ligase</keyword>
<evidence type="ECO:0000313" key="25">
    <source>
        <dbReference type="EMBL" id="MBB6099548.1"/>
    </source>
</evidence>
<dbReference type="GO" id="GO:0009252">
    <property type="term" value="P:peptidoglycan biosynthetic process"/>
    <property type="evidence" value="ECO:0007669"/>
    <property type="project" value="UniProtKB-UniRule"/>
</dbReference>
<dbReference type="InterPro" id="IPR005905">
    <property type="entry name" value="D_ala_D_ala"/>
</dbReference>
<keyword evidence="9 22" id="KW-0479">Metal-binding</keyword>
<dbReference type="UniPathway" id="UPA00219"/>
<dbReference type="HAMAP" id="MF_00047">
    <property type="entry name" value="Dala_Dala_lig"/>
    <property type="match status" value="1"/>
</dbReference>
<dbReference type="SUPFAM" id="SSF56059">
    <property type="entry name" value="Glutathione synthetase ATP-binding domain-like"/>
    <property type="match status" value="1"/>
</dbReference>
<evidence type="ECO:0000256" key="18">
    <source>
        <dbReference type="ARBA" id="ARBA00060592"/>
    </source>
</evidence>
<evidence type="ECO:0000256" key="15">
    <source>
        <dbReference type="ARBA" id="ARBA00023211"/>
    </source>
</evidence>
<feature type="binding site" evidence="21">
    <location>
        <position position="122"/>
    </location>
    <ligand>
        <name>ATP</name>
        <dbReference type="ChEBI" id="CHEBI:30616"/>
    </ligand>
</feature>
<dbReference type="NCBIfam" id="NF002528">
    <property type="entry name" value="PRK01966.1-4"/>
    <property type="match status" value="1"/>
</dbReference>
<accession>A0A841I539</accession>
<feature type="binding site" evidence="22">
    <location>
        <position position="300"/>
    </location>
    <ligand>
        <name>Mg(2+)</name>
        <dbReference type="ChEBI" id="CHEBI:18420"/>
        <label>2</label>
    </ligand>
</feature>
<evidence type="ECO:0000256" key="8">
    <source>
        <dbReference type="ARBA" id="ARBA00022598"/>
    </source>
</evidence>
<evidence type="ECO:0000256" key="11">
    <source>
        <dbReference type="ARBA" id="ARBA00022840"/>
    </source>
</evidence>
<dbReference type="AlphaFoldDB" id="A0A841I539"/>
<dbReference type="Pfam" id="PF07478">
    <property type="entry name" value="Dala_Dala_lig_C"/>
    <property type="match status" value="1"/>
</dbReference>
<dbReference type="Pfam" id="PF01820">
    <property type="entry name" value="Dala_Dala_lig_N"/>
    <property type="match status" value="1"/>
</dbReference>
<evidence type="ECO:0000256" key="10">
    <source>
        <dbReference type="ARBA" id="ARBA00022741"/>
    </source>
</evidence>
<keyword evidence="7 19" id="KW-0963">Cytoplasm</keyword>
<dbReference type="InterPro" id="IPR016185">
    <property type="entry name" value="PreATP-grasp_dom_sf"/>
</dbReference>
<proteinExistence type="inferred from homology"/>
<feature type="binding site" evidence="22">
    <location>
        <position position="286"/>
    </location>
    <ligand>
        <name>Mg(2+)</name>
        <dbReference type="ChEBI" id="CHEBI:18420"/>
        <label>1</label>
    </ligand>
</feature>
<feature type="binding site" evidence="21">
    <location>
        <begin position="166"/>
        <end position="168"/>
    </location>
    <ligand>
        <name>ATP</name>
        <dbReference type="ChEBI" id="CHEBI:30616"/>
    </ligand>
</feature>
<feature type="binding site" evidence="22">
    <location>
        <position position="300"/>
    </location>
    <ligand>
        <name>Mg(2+)</name>
        <dbReference type="ChEBI" id="CHEBI:18420"/>
        <label>1</label>
    </ligand>
</feature>
<keyword evidence="26" id="KW-1185">Reference proteome</keyword>
<evidence type="ECO:0000256" key="20">
    <source>
        <dbReference type="PIRSR" id="PIRSR039102-1"/>
    </source>
</evidence>
<keyword evidence="13 19" id="KW-0133">Cell shape</keyword>
<dbReference type="NCBIfam" id="TIGR01205">
    <property type="entry name" value="D_ala_D_alaTIGR"/>
    <property type="match status" value="1"/>
</dbReference>
<dbReference type="PROSITE" id="PS50975">
    <property type="entry name" value="ATP_GRASP"/>
    <property type="match status" value="1"/>
</dbReference>
<dbReference type="SUPFAM" id="SSF52440">
    <property type="entry name" value="PreATP-grasp domain"/>
    <property type="match status" value="1"/>
</dbReference>
<evidence type="ECO:0000256" key="6">
    <source>
        <dbReference type="ARBA" id="ARBA00012216"/>
    </source>
</evidence>
<dbReference type="EC" id="6.3.2.4" evidence="6 19"/>
<feature type="active site" evidence="20">
    <location>
        <position position="174"/>
    </location>
</feature>
<comment type="function">
    <text evidence="2 19">Cell wall formation.</text>
</comment>
<dbReference type="GO" id="GO:0005524">
    <property type="term" value="F:ATP binding"/>
    <property type="evidence" value="ECO:0007669"/>
    <property type="project" value="UniProtKB-UniRule"/>
</dbReference>
<dbReference type="InterPro" id="IPR013815">
    <property type="entry name" value="ATP_grasp_subdomain_1"/>
</dbReference>
<comment type="similarity">
    <text evidence="5 19">Belongs to the D-alanine--D-alanine ligase family.</text>
</comment>
<feature type="binding site" evidence="21">
    <location>
        <begin position="204"/>
        <end position="213"/>
    </location>
    <ligand>
        <name>ATP</name>
        <dbReference type="ChEBI" id="CHEBI:30616"/>
    </ligand>
</feature>
<organism evidence="25 26">
    <name type="scientific">Deinobacterium chartae</name>
    <dbReference type="NCBI Taxonomy" id="521158"/>
    <lineage>
        <taxon>Bacteria</taxon>
        <taxon>Thermotogati</taxon>
        <taxon>Deinococcota</taxon>
        <taxon>Deinococci</taxon>
        <taxon>Deinococcales</taxon>
        <taxon>Deinococcaceae</taxon>
        <taxon>Deinobacterium</taxon>
    </lineage>
</organism>
<feature type="active site" evidence="20">
    <location>
        <position position="311"/>
    </location>
</feature>
<dbReference type="PANTHER" id="PTHR23132:SF25">
    <property type="entry name" value="D-ALANINE--D-ALANINE LIGASE A"/>
    <property type="match status" value="1"/>
</dbReference>
<dbReference type="PROSITE" id="PS00843">
    <property type="entry name" value="DALA_DALA_LIGASE_1"/>
    <property type="match status" value="1"/>
</dbReference>
<feature type="binding site" evidence="21">
    <location>
        <begin position="299"/>
        <end position="300"/>
    </location>
    <ligand>
        <name>ATP</name>
        <dbReference type="ChEBI" id="CHEBI:30616"/>
    </ligand>
</feature>
<evidence type="ECO:0000256" key="12">
    <source>
        <dbReference type="ARBA" id="ARBA00022842"/>
    </source>
</evidence>
<comment type="pathway">
    <text evidence="18">Glycan biosynthesis.</text>
</comment>
<keyword evidence="14 19" id="KW-0573">Peptidoglycan synthesis</keyword>
<dbReference type="GO" id="GO:0005829">
    <property type="term" value="C:cytosol"/>
    <property type="evidence" value="ECO:0007669"/>
    <property type="project" value="TreeGrafter"/>
</dbReference>
<evidence type="ECO:0000256" key="14">
    <source>
        <dbReference type="ARBA" id="ARBA00022984"/>
    </source>
</evidence>
<reference evidence="25 26" key="1">
    <citation type="submission" date="2020-08" db="EMBL/GenBank/DDBJ databases">
        <title>Genomic Encyclopedia of Type Strains, Phase IV (KMG-IV): sequencing the most valuable type-strain genomes for metagenomic binning, comparative biology and taxonomic classification.</title>
        <authorList>
            <person name="Goeker M."/>
        </authorList>
    </citation>
    <scope>NUCLEOTIDE SEQUENCE [LARGE SCALE GENOMIC DNA]</scope>
    <source>
        <strain evidence="25 26">DSM 21458</strain>
    </source>
</reference>
<evidence type="ECO:0000256" key="19">
    <source>
        <dbReference type="HAMAP-Rule" id="MF_00047"/>
    </source>
</evidence>
<sequence>MKTRILLLAGGQSGEHEVSINSAKSVLEALPKDQFEITTRVISKQGRWLGAGESLQALSSGAAESGGELMLAGASSAGEFDVVFPLLHGPMGEDGTVQGLLTLGGIPFVGSGVLGSAAAMDKIMAKQVFAAAGLPQVPYAAALRSEWRAAPDAVRARAEGLGYPLFVKPANLGSSVGISKVRHPGELDAALNLAFSYDRRVILEAMTQGKPRELEVGILGNDAPRASVVGELSFDAEFYDYDTKYTEGRAQMHIPARVPAEIAEQVREYALTAYRALDCAGLARVDFFYLEDSGTVFINELNTMPGFTTTSMYPKLWEASGLSYSELVARLVELALEAR</sequence>
<dbReference type="GO" id="GO:0046872">
    <property type="term" value="F:metal ion binding"/>
    <property type="evidence" value="ECO:0007669"/>
    <property type="project" value="UniProtKB-KW"/>
</dbReference>
<comment type="caution">
    <text evidence="25">The sequence shown here is derived from an EMBL/GenBank/DDBJ whole genome shotgun (WGS) entry which is preliminary data.</text>
</comment>
<dbReference type="InterPro" id="IPR000291">
    <property type="entry name" value="D-Ala_lig_Van_CS"/>
</dbReference>
<dbReference type="Proteomes" id="UP000569951">
    <property type="component" value="Unassembled WGS sequence"/>
</dbReference>
<evidence type="ECO:0000313" key="26">
    <source>
        <dbReference type="Proteomes" id="UP000569951"/>
    </source>
</evidence>
<keyword evidence="12 22" id="KW-0460">Magnesium</keyword>
<dbReference type="GO" id="GO:0008360">
    <property type="term" value="P:regulation of cell shape"/>
    <property type="evidence" value="ECO:0007669"/>
    <property type="project" value="UniProtKB-KW"/>
</dbReference>
<dbReference type="Gene3D" id="3.30.470.20">
    <property type="entry name" value="ATP-grasp fold, B domain"/>
    <property type="match status" value="1"/>
</dbReference>
<name>A0A841I539_9DEIO</name>
<comment type="pathway">
    <text evidence="4 19">Cell wall biogenesis; peptidoglycan biosynthesis.</text>
</comment>
<dbReference type="FunFam" id="3.30.1490.20:FF:000007">
    <property type="entry name" value="D-alanine--D-alanine ligase"/>
    <property type="match status" value="1"/>
</dbReference>
<evidence type="ECO:0000256" key="5">
    <source>
        <dbReference type="ARBA" id="ARBA00010871"/>
    </source>
</evidence>
<keyword evidence="15 22" id="KW-0464">Manganese</keyword>
<dbReference type="GO" id="GO:0008716">
    <property type="term" value="F:D-alanine-D-alanine ligase activity"/>
    <property type="evidence" value="ECO:0007669"/>
    <property type="project" value="UniProtKB-UniRule"/>
</dbReference>
<evidence type="ECO:0000256" key="2">
    <source>
        <dbReference type="ARBA" id="ARBA00003921"/>
    </source>
</evidence>
<keyword evidence="10 21" id="KW-0547">Nucleotide-binding</keyword>
<feature type="binding site" evidence="21">
    <location>
        <begin position="174"/>
        <end position="175"/>
    </location>
    <ligand>
        <name>ATP</name>
        <dbReference type="ChEBI" id="CHEBI:30616"/>
    </ligand>
</feature>
<evidence type="ECO:0000256" key="9">
    <source>
        <dbReference type="ARBA" id="ARBA00022723"/>
    </source>
</evidence>
<dbReference type="EMBL" id="JACHHG010000012">
    <property type="protein sequence ID" value="MBB6099548.1"/>
    <property type="molecule type" value="Genomic_DNA"/>
</dbReference>
<evidence type="ECO:0000256" key="7">
    <source>
        <dbReference type="ARBA" id="ARBA00022490"/>
    </source>
</evidence>
<dbReference type="PANTHER" id="PTHR23132">
    <property type="entry name" value="D-ALANINE--D-ALANINE LIGASE"/>
    <property type="match status" value="1"/>
</dbReference>
<dbReference type="InterPro" id="IPR011127">
    <property type="entry name" value="Dala_Dala_lig_N"/>
</dbReference>
<keyword evidence="11 23" id="KW-0067">ATP-binding</keyword>
<comment type="cofactor">
    <cofactor evidence="1">
        <name>Mn(2+)</name>
        <dbReference type="ChEBI" id="CHEBI:29035"/>
    </cofactor>
</comment>
<evidence type="ECO:0000259" key="24">
    <source>
        <dbReference type="PROSITE" id="PS50975"/>
    </source>
</evidence>
<dbReference type="GO" id="GO:0071555">
    <property type="term" value="P:cell wall organization"/>
    <property type="evidence" value="ECO:0007669"/>
    <property type="project" value="UniProtKB-KW"/>
</dbReference>
<evidence type="ECO:0000256" key="23">
    <source>
        <dbReference type="PROSITE-ProRule" id="PRU00409"/>
    </source>
</evidence>
<dbReference type="PROSITE" id="PS00844">
    <property type="entry name" value="DALA_DALA_LIGASE_2"/>
    <property type="match status" value="1"/>
</dbReference>
<dbReference type="InterPro" id="IPR011761">
    <property type="entry name" value="ATP-grasp"/>
</dbReference>
<dbReference type="PIRSF" id="PIRSF039102">
    <property type="entry name" value="Ddl/VanB"/>
    <property type="match status" value="1"/>
</dbReference>
<dbReference type="RefSeq" id="WP_183988294.1">
    <property type="nucleotide sequence ID" value="NZ_JACHHG010000012.1"/>
</dbReference>
<dbReference type="InterPro" id="IPR011095">
    <property type="entry name" value="Dala_Dala_lig_C"/>
</dbReference>
<comment type="catalytic activity">
    <reaction evidence="17 19">
        <text>2 D-alanine + ATP = D-alanyl-D-alanine + ADP + phosphate + H(+)</text>
        <dbReference type="Rhea" id="RHEA:11224"/>
        <dbReference type="ChEBI" id="CHEBI:15378"/>
        <dbReference type="ChEBI" id="CHEBI:30616"/>
        <dbReference type="ChEBI" id="CHEBI:43474"/>
        <dbReference type="ChEBI" id="CHEBI:57416"/>
        <dbReference type="ChEBI" id="CHEBI:57822"/>
        <dbReference type="ChEBI" id="CHEBI:456216"/>
        <dbReference type="EC" id="6.3.2.4"/>
    </reaction>
</comment>
<protein>
    <recommendedName>
        <fullName evidence="6 19">D-alanine--D-alanine ligase</fullName>
        <ecNumber evidence="6 19">6.3.2.4</ecNumber>
    </recommendedName>
    <alternativeName>
        <fullName evidence="19">D-Ala-D-Ala ligase</fullName>
    </alternativeName>
    <alternativeName>
        <fullName evidence="19">D-alanylalanine synthetase</fullName>
    </alternativeName>
</protein>
<gene>
    <name evidence="19" type="primary">ddl</name>
    <name evidence="25" type="ORF">HNR42_002998</name>
</gene>
<evidence type="ECO:0000256" key="21">
    <source>
        <dbReference type="PIRSR" id="PIRSR039102-2"/>
    </source>
</evidence>
<evidence type="ECO:0000256" key="17">
    <source>
        <dbReference type="ARBA" id="ARBA00047614"/>
    </source>
</evidence>
<dbReference type="NCBIfam" id="NF002378">
    <property type="entry name" value="PRK01372.1"/>
    <property type="match status" value="1"/>
</dbReference>
<evidence type="ECO:0000256" key="22">
    <source>
        <dbReference type="PIRSR" id="PIRSR039102-3"/>
    </source>
</evidence>
<evidence type="ECO:0000256" key="3">
    <source>
        <dbReference type="ARBA" id="ARBA00004496"/>
    </source>
</evidence>
<evidence type="ECO:0000256" key="16">
    <source>
        <dbReference type="ARBA" id="ARBA00023316"/>
    </source>
</evidence>
<comment type="subcellular location">
    <subcellularLocation>
        <location evidence="3 19">Cytoplasm</location>
    </subcellularLocation>
</comment>
<evidence type="ECO:0000256" key="13">
    <source>
        <dbReference type="ARBA" id="ARBA00022960"/>
    </source>
</evidence>
<dbReference type="FunFam" id="3.30.470.20:FF:000008">
    <property type="entry name" value="D-alanine--D-alanine ligase"/>
    <property type="match status" value="1"/>
</dbReference>
<comment type="cofactor">
    <cofactor evidence="22">
        <name>Mg(2+)</name>
        <dbReference type="ChEBI" id="CHEBI:18420"/>
    </cofactor>
    <cofactor evidence="22">
        <name>Mn(2+)</name>
        <dbReference type="ChEBI" id="CHEBI:29035"/>
    </cofactor>
    <text evidence="22">Binds 2 magnesium or manganese ions per subunit.</text>
</comment>